<feature type="region of interest" description="Disordered" evidence="12">
    <location>
        <begin position="554"/>
        <end position="597"/>
    </location>
</feature>
<dbReference type="EC" id="2.7.11.1" evidence="3"/>
<dbReference type="PROSITE" id="PS00108">
    <property type="entry name" value="PROTEIN_KINASE_ST"/>
    <property type="match status" value="1"/>
</dbReference>
<dbReference type="PANTHER" id="PTHR24346">
    <property type="entry name" value="MAP/MICROTUBULE AFFINITY-REGULATING KINASE"/>
    <property type="match status" value="1"/>
</dbReference>
<comment type="subcellular location">
    <subcellularLocation>
        <location evidence="1">Bud neck</location>
    </subcellularLocation>
</comment>
<dbReference type="GO" id="GO:0005935">
    <property type="term" value="C:cellular bud neck"/>
    <property type="evidence" value="ECO:0007669"/>
    <property type="project" value="UniProtKB-SubCell"/>
</dbReference>
<dbReference type="Pfam" id="PF00069">
    <property type="entry name" value="Pkinase"/>
    <property type="match status" value="1"/>
</dbReference>
<evidence type="ECO:0000313" key="14">
    <source>
        <dbReference type="EMBL" id="CDZ98556.1"/>
    </source>
</evidence>
<name>A0A0F7SHV8_PHARH</name>
<keyword evidence="6" id="KW-0808">Transferase</keyword>
<dbReference type="InterPro" id="IPR011009">
    <property type="entry name" value="Kinase-like_dom_sf"/>
</dbReference>
<comment type="similarity">
    <text evidence="2">Belongs to the protein kinase superfamily. CAMK Ser/Thr protein kinase family. NIM1 subfamily.</text>
</comment>
<feature type="region of interest" description="Disordered" evidence="12">
    <location>
        <begin position="438"/>
        <end position="486"/>
    </location>
</feature>
<dbReference type="PANTHER" id="PTHR24346:SF110">
    <property type="entry name" value="NON-SPECIFIC SERINE_THREONINE PROTEIN KINASE"/>
    <property type="match status" value="1"/>
</dbReference>
<dbReference type="PROSITE" id="PS50011">
    <property type="entry name" value="PROTEIN_KINASE_DOM"/>
    <property type="match status" value="1"/>
</dbReference>
<sequence length="958" mass="105333">MTSVIITPVTPVKQKMGRPGTAALAIDLTDIPSPSPPRRQAVNGPASARPTSSLGRRPPATRFEKEMARDGGLDPEGDKNPKFMGPWRFGKIIGRGAAGRVRFARHAQTQRPAAIKILPKQLLRDASVSRMSAMDRTDEKLKKYIQGIEREITILKLVDHPNIMRLLDVFEDDKYLYLVLEFVQGGELFDYLVQRRYLQPPEALRYFQQIIRGVDYCHHFNICHRDLKPENLLLDQNMNIKIADFGMAVLQPVGEWLDTSCGSPHYASPEIVAGKKYHGGASDIWSCGVILFALLTGRLPFDDANIGILLQKVKAGRFEIPSGVPRSARDLIEKMLVVDPKKRIKMSEIFAHPFFNSKVDYSIGKRIRIVEPPSFDEISKPVSSKQDIDPEILKNLKVLWHSGHDDFLTNALLSDEKNIEKAFYTLLVRYKNKRLENLGSSDGEDDLEEPVQVVRNRSTSSRKKERSSRDRKASGQRPVLGSSNAANVPIVTAKDSTSPKNVKSIAAEAFAEPAKPHVRDRSLTVSVAPSAPPVPSKSACDDRIDLRIEELDSTESHDSTFDYDASTPILTAKPPTDQKRARTIIPGPRPLSVASPSIEKNPFKLNSVFNDNSESDCATSESAVGSTVDVDQTMSKMAHVMHGLGLGLPNGTGLATPSVEVPPDTPASFDGSDSGQMLPPHLVQWMQTVNRRLGLIQWTPDSNENSPNIPTVEMLASATDASPLLEATPRPAIMSRPKSDYGYHRSPSVKKQVRISVSGDHSPTKPNFSPGSKNSAGLLSPASTFSKEPSPLIIPTASRRQQGWFSNLFHWKGATAMLICPQDEMSTRADCDKAFKAMGVSVATQAIDGLYVLRVFVNEIEDIDGQLLRKPVKLRVEFRPHALFQSPNPESAGTLTSITLVQEKGALSSFEVVCGRLRNEWPGPGIRTPGNLAPSKFPSPQASPAPEFTGLVASPFFV</sequence>
<feature type="domain" description="Protein kinase" evidence="13">
    <location>
        <begin position="87"/>
        <end position="355"/>
    </location>
</feature>
<evidence type="ECO:0000256" key="2">
    <source>
        <dbReference type="ARBA" id="ARBA00010791"/>
    </source>
</evidence>
<evidence type="ECO:0000256" key="6">
    <source>
        <dbReference type="ARBA" id="ARBA00022679"/>
    </source>
</evidence>
<evidence type="ECO:0000256" key="5">
    <source>
        <dbReference type="ARBA" id="ARBA00022553"/>
    </source>
</evidence>
<keyword evidence="8 14" id="KW-0418">Kinase</keyword>
<dbReference type="SMART" id="SM00220">
    <property type="entry name" value="S_TKc"/>
    <property type="match status" value="1"/>
</dbReference>
<dbReference type="GO" id="GO:0004674">
    <property type="term" value="F:protein serine/threonine kinase activity"/>
    <property type="evidence" value="ECO:0007669"/>
    <property type="project" value="UniProtKB-KW"/>
</dbReference>
<feature type="region of interest" description="Disordered" evidence="12">
    <location>
        <begin position="28"/>
        <end position="85"/>
    </location>
</feature>
<dbReference type="GO" id="GO:0005524">
    <property type="term" value="F:ATP binding"/>
    <property type="evidence" value="ECO:0007669"/>
    <property type="project" value="UniProtKB-KW"/>
</dbReference>
<evidence type="ECO:0000256" key="12">
    <source>
        <dbReference type="SAM" id="MobiDB-lite"/>
    </source>
</evidence>
<proteinExistence type="inferred from homology"/>
<keyword evidence="4" id="KW-0723">Serine/threonine-protein kinase</keyword>
<evidence type="ECO:0000256" key="7">
    <source>
        <dbReference type="ARBA" id="ARBA00022741"/>
    </source>
</evidence>
<feature type="compositionally biased region" description="Basic and acidic residues" evidence="12">
    <location>
        <begin position="62"/>
        <end position="81"/>
    </location>
</feature>
<dbReference type="FunFam" id="1.10.510.10:FF:000394">
    <property type="entry name" value="Serine/threonine-protein kinase HSL1"/>
    <property type="match status" value="1"/>
</dbReference>
<evidence type="ECO:0000256" key="3">
    <source>
        <dbReference type="ARBA" id="ARBA00012513"/>
    </source>
</evidence>
<dbReference type="Gene3D" id="1.10.510.10">
    <property type="entry name" value="Transferase(Phosphotransferase) domain 1"/>
    <property type="match status" value="1"/>
</dbReference>
<keyword evidence="7" id="KW-0547">Nucleotide-binding</keyword>
<feature type="region of interest" description="Disordered" evidence="12">
    <location>
        <begin position="757"/>
        <end position="785"/>
    </location>
</feature>
<dbReference type="AlphaFoldDB" id="A0A0F7SHV8"/>
<dbReference type="InterPro" id="IPR008271">
    <property type="entry name" value="Ser/Thr_kinase_AS"/>
</dbReference>
<dbReference type="GO" id="GO:0035556">
    <property type="term" value="P:intracellular signal transduction"/>
    <property type="evidence" value="ECO:0007669"/>
    <property type="project" value="TreeGrafter"/>
</dbReference>
<evidence type="ECO:0000256" key="9">
    <source>
        <dbReference type="ARBA" id="ARBA00022840"/>
    </source>
</evidence>
<evidence type="ECO:0000256" key="10">
    <source>
        <dbReference type="ARBA" id="ARBA00047899"/>
    </source>
</evidence>
<evidence type="ECO:0000256" key="8">
    <source>
        <dbReference type="ARBA" id="ARBA00022777"/>
    </source>
</evidence>
<dbReference type="InterPro" id="IPR000719">
    <property type="entry name" value="Prot_kinase_dom"/>
</dbReference>
<comment type="catalytic activity">
    <reaction evidence="10">
        <text>L-threonyl-[protein] + ATP = O-phospho-L-threonyl-[protein] + ADP + H(+)</text>
        <dbReference type="Rhea" id="RHEA:46608"/>
        <dbReference type="Rhea" id="RHEA-COMP:11060"/>
        <dbReference type="Rhea" id="RHEA-COMP:11605"/>
        <dbReference type="ChEBI" id="CHEBI:15378"/>
        <dbReference type="ChEBI" id="CHEBI:30013"/>
        <dbReference type="ChEBI" id="CHEBI:30616"/>
        <dbReference type="ChEBI" id="CHEBI:61977"/>
        <dbReference type="ChEBI" id="CHEBI:456216"/>
        <dbReference type="EC" id="2.7.11.1"/>
    </reaction>
</comment>
<accession>A0A0F7SHV8</accession>
<comment type="catalytic activity">
    <reaction evidence="11">
        <text>L-seryl-[protein] + ATP = O-phospho-L-seryl-[protein] + ADP + H(+)</text>
        <dbReference type="Rhea" id="RHEA:17989"/>
        <dbReference type="Rhea" id="RHEA-COMP:9863"/>
        <dbReference type="Rhea" id="RHEA-COMP:11604"/>
        <dbReference type="ChEBI" id="CHEBI:15378"/>
        <dbReference type="ChEBI" id="CHEBI:29999"/>
        <dbReference type="ChEBI" id="CHEBI:30616"/>
        <dbReference type="ChEBI" id="CHEBI:83421"/>
        <dbReference type="ChEBI" id="CHEBI:456216"/>
        <dbReference type="EC" id="2.7.11.1"/>
    </reaction>
</comment>
<dbReference type="GO" id="GO:0005940">
    <property type="term" value="C:septin ring"/>
    <property type="evidence" value="ECO:0007669"/>
    <property type="project" value="UniProtKB-ARBA"/>
</dbReference>
<dbReference type="EMBL" id="LN483345">
    <property type="protein sequence ID" value="CDZ98556.1"/>
    <property type="molecule type" value="Genomic_DNA"/>
</dbReference>
<protein>
    <recommendedName>
        <fullName evidence="3">non-specific serine/threonine protein kinase</fullName>
        <ecNumber evidence="3">2.7.11.1</ecNumber>
    </recommendedName>
</protein>
<dbReference type="CDD" id="cd14081">
    <property type="entry name" value="STKc_BRSK1_2"/>
    <property type="match status" value="1"/>
</dbReference>
<keyword evidence="9" id="KW-0067">ATP-binding</keyword>
<keyword evidence="5" id="KW-0597">Phosphoprotein</keyword>
<evidence type="ECO:0000256" key="4">
    <source>
        <dbReference type="ARBA" id="ARBA00022527"/>
    </source>
</evidence>
<evidence type="ECO:0000256" key="11">
    <source>
        <dbReference type="ARBA" id="ARBA00048679"/>
    </source>
</evidence>
<reference evidence="14" key="1">
    <citation type="submission" date="2014-08" db="EMBL/GenBank/DDBJ databases">
        <authorList>
            <person name="Sharma Rahul"/>
            <person name="Thines Marco"/>
        </authorList>
    </citation>
    <scope>NUCLEOTIDE SEQUENCE</scope>
</reference>
<feature type="compositionally biased region" description="Polar residues" evidence="12">
    <location>
        <begin position="759"/>
        <end position="785"/>
    </location>
</feature>
<evidence type="ECO:0000259" key="13">
    <source>
        <dbReference type="PROSITE" id="PS50011"/>
    </source>
</evidence>
<dbReference type="SUPFAM" id="SSF56112">
    <property type="entry name" value="Protein kinase-like (PK-like)"/>
    <property type="match status" value="1"/>
</dbReference>
<organism evidence="14">
    <name type="scientific">Phaffia rhodozyma</name>
    <name type="common">Yeast</name>
    <name type="synonym">Xanthophyllomyces dendrorhous</name>
    <dbReference type="NCBI Taxonomy" id="264483"/>
    <lineage>
        <taxon>Eukaryota</taxon>
        <taxon>Fungi</taxon>
        <taxon>Dikarya</taxon>
        <taxon>Basidiomycota</taxon>
        <taxon>Agaricomycotina</taxon>
        <taxon>Tremellomycetes</taxon>
        <taxon>Cystofilobasidiales</taxon>
        <taxon>Mrakiaceae</taxon>
        <taxon>Phaffia</taxon>
    </lineage>
</organism>
<evidence type="ECO:0000256" key="1">
    <source>
        <dbReference type="ARBA" id="ARBA00004266"/>
    </source>
</evidence>